<keyword evidence="1" id="KW-1133">Transmembrane helix</keyword>
<evidence type="ECO:0000313" key="2">
    <source>
        <dbReference type="EMBL" id="CEM60710.1"/>
    </source>
</evidence>
<accession>A0A0B7GUR8</accession>
<feature type="transmembrane region" description="Helical" evidence="1">
    <location>
        <begin position="185"/>
        <end position="206"/>
    </location>
</feature>
<feature type="transmembrane region" description="Helical" evidence="1">
    <location>
        <begin position="6"/>
        <end position="26"/>
    </location>
</feature>
<dbReference type="RefSeq" id="WP_004266451.1">
    <property type="nucleotide sequence ID" value="NZ_CDNC01000002.1"/>
</dbReference>
<proteinExistence type="predicted"/>
<dbReference type="EMBL" id="CP042817">
    <property type="protein sequence ID" value="QEJ98949.1"/>
    <property type="molecule type" value="Genomic_DNA"/>
</dbReference>
<feature type="transmembrane region" description="Helical" evidence="1">
    <location>
        <begin position="157"/>
        <end position="173"/>
    </location>
</feature>
<name>A0A0B7GUR8_TREPH</name>
<evidence type="ECO:0000313" key="5">
    <source>
        <dbReference type="Proteomes" id="UP000323594"/>
    </source>
</evidence>
<feature type="transmembrane region" description="Helical" evidence="1">
    <location>
        <begin position="130"/>
        <end position="151"/>
    </location>
</feature>
<dbReference type="EMBL" id="CDNC01000002">
    <property type="protein sequence ID" value="CEM60710.1"/>
    <property type="molecule type" value="Genomic_DNA"/>
</dbReference>
<feature type="transmembrane region" description="Helical" evidence="1">
    <location>
        <begin position="83"/>
        <end position="109"/>
    </location>
</feature>
<sequence>MYIILTAAAGLFGSLLMFCGDMLLYFTKDDFKIDGTIKPVIEIMKNISEKRLRIGGLLGPIAAFFYCVGFFNIWLTAAEEYKIIGFVISLLACFGIILGGAYHSHFTYFGLIGRCDDKRGLDYVEKNISFLAKIALSIMGIFLLSLAVLIVFGKTLYPRWFVVFTPLATYFLQSIWEKLPQPYRIILRGGWGNLVFVIYFTAAFIFSL</sequence>
<dbReference type="Proteomes" id="UP000042527">
    <property type="component" value="Unassembled WGS sequence"/>
</dbReference>
<keyword evidence="1" id="KW-0812">Transmembrane</keyword>
<evidence type="ECO:0000256" key="1">
    <source>
        <dbReference type="SAM" id="Phobius"/>
    </source>
</evidence>
<dbReference type="OrthoDB" id="5896707at2"/>
<dbReference type="InterPro" id="IPR046475">
    <property type="entry name" value="DUF6796"/>
</dbReference>
<keyword evidence="4" id="KW-1185">Reference proteome</keyword>
<reference evidence="4" key="2">
    <citation type="submission" date="2015-01" db="EMBL/GenBank/DDBJ databases">
        <authorList>
            <person name="Manzoor Shahid"/>
            <person name="Zubair Saima"/>
        </authorList>
    </citation>
    <scope>NUCLEOTIDE SEQUENCE [LARGE SCALE GENOMIC DNA]</scope>
    <source>
        <strain evidence="4">V1</strain>
    </source>
</reference>
<feature type="transmembrane region" description="Helical" evidence="1">
    <location>
        <begin position="54"/>
        <end position="77"/>
    </location>
</feature>
<evidence type="ECO:0000313" key="3">
    <source>
        <dbReference type="EMBL" id="QEJ98949.1"/>
    </source>
</evidence>
<keyword evidence="1" id="KW-0472">Membrane</keyword>
<protein>
    <submittedName>
        <fullName evidence="2">Uncharacterized protein</fullName>
    </submittedName>
</protein>
<dbReference type="AlphaFoldDB" id="A0A0B7GUR8"/>
<dbReference type="GeneID" id="57754207"/>
<gene>
    <name evidence="3" type="ORF">FUT82_13730</name>
    <name evidence="2" type="ORF">TPHV1_100030</name>
</gene>
<dbReference type="Pfam" id="PF20599">
    <property type="entry name" value="DUF6796"/>
    <property type="match status" value="1"/>
</dbReference>
<dbReference type="Proteomes" id="UP000323594">
    <property type="component" value="Chromosome"/>
</dbReference>
<evidence type="ECO:0000313" key="4">
    <source>
        <dbReference type="Proteomes" id="UP000042527"/>
    </source>
</evidence>
<reference evidence="3 5" key="3">
    <citation type="submission" date="2019-08" db="EMBL/GenBank/DDBJ databases">
        <authorList>
            <person name="Kuhnert P."/>
        </authorList>
    </citation>
    <scope>NUCLEOTIDE SEQUENCE [LARGE SCALE GENOMIC DNA]</scope>
    <source>
        <strain evidence="3 5">B36.5</strain>
    </source>
</reference>
<organism evidence="2 4">
    <name type="scientific">Treponema phagedenis</name>
    <dbReference type="NCBI Taxonomy" id="162"/>
    <lineage>
        <taxon>Bacteria</taxon>
        <taxon>Pseudomonadati</taxon>
        <taxon>Spirochaetota</taxon>
        <taxon>Spirochaetia</taxon>
        <taxon>Spirochaetales</taxon>
        <taxon>Treponemataceae</taxon>
        <taxon>Treponema</taxon>
    </lineage>
</organism>
<reference evidence="2" key="1">
    <citation type="submission" date="2015-01" db="EMBL/GenBank/DDBJ databases">
        <authorList>
            <person name="Xiang T."/>
            <person name="Song Y."/>
            <person name="Huang L."/>
            <person name="Wang B."/>
            <person name="Wu P."/>
        </authorList>
    </citation>
    <scope>NUCLEOTIDE SEQUENCE [LARGE SCALE GENOMIC DNA]</scope>
    <source>
        <strain evidence="2">V1</strain>
    </source>
</reference>